<evidence type="ECO:0000256" key="5">
    <source>
        <dbReference type="SAM" id="Phobius"/>
    </source>
</evidence>
<evidence type="ECO:0000256" key="4">
    <source>
        <dbReference type="ARBA" id="ARBA00023136"/>
    </source>
</evidence>
<reference evidence="6" key="1">
    <citation type="submission" date="2018-05" db="EMBL/GenBank/DDBJ databases">
        <authorList>
            <person name="Lanie J.A."/>
            <person name="Ng W.-L."/>
            <person name="Kazmierczak K.M."/>
            <person name="Andrzejewski T.M."/>
            <person name="Davidsen T.M."/>
            <person name="Wayne K.J."/>
            <person name="Tettelin H."/>
            <person name="Glass J.I."/>
            <person name="Rusch D."/>
            <person name="Podicherti R."/>
            <person name="Tsui H.-C.T."/>
            <person name="Winkler M.E."/>
        </authorList>
    </citation>
    <scope>NUCLEOTIDE SEQUENCE</scope>
</reference>
<feature type="transmembrane region" description="Helical" evidence="5">
    <location>
        <begin position="38"/>
        <end position="61"/>
    </location>
</feature>
<dbReference type="InterPro" id="IPR004710">
    <property type="entry name" value="Bilac:Na_transpt"/>
</dbReference>
<dbReference type="AlphaFoldDB" id="A0A382AWJ5"/>
<feature type="transmembrane region" description="Helical" evidence="5">
    <location>
        <begin position="170"/>
        <end position="188"/>
    </location>
</feature>
<name>A0A382AWJ5_9ZZZZ</name>
<dbReference type="Gene3D" id="1.20.1530.20">
    <property type="match status" value="1"/>
</dbReference>
<evidence type="ECO:0000256" key="1">
    <source>
        <dbReference type="ARBA" id="ARBA00004141"/>
    </source>
</evidence>
<feature type="transmembrane region" description="Helical" evidence="5">
    <location>
        <begin position="67"/>
        <end position="87"/>
    </location>
</feature>
<feature type="transmembrane region" description="Helical" evidence="5">
    <location>
        <begin position="94"/>
        <end position="118"/>
    </location>
</feature>
<comment type="subcellular location">
    <subcellularLocation>
        <location evidence="1">Membrane</location>
        <topology evidence="1">Multi-pass membrane protein</topology>
    </subcellularLocation>
</comment>
<dbReference type="PANTHER" id="PTHR10361">
    <property type="entry name" value="SODIUM-BILE ACID COTRANSPORTER"/>
    <property type="match status" value="1"/>
</dbReference>
<keyword evidence="4 5" id="KW-0472">Membrane</keyword>
<dbReference type="EMBL" id="UINC01027118">
    <property type="protein sequence ID" value="SVB05818.1"/>
    <property type="molecule type" value="Genomic_DNA"/>
</dbReference>
<feature type="transmembrane region" description="Helical" evidence="5">
    <location>
        <begin position="6"/>
        <end position="26"/>
    </location>
</feature>
<keyword evidence="3 5" id="KW-1133">Transmembrane helix</keyword>
<evidence type="ECO:0000256" key="2">
    <source>
        <dbReference type="ARBA" id="ARBA00022692"/>
    </source>
</evidence>
<evidence type="ECO:0000313" key="6">
    <source>
        <dbReference type="EMBL" id="SVB05818.1"/>
    </source>
</evidence>
<organism evidence="6">
    <name type="scientific">marine metagenome</name>
    <dbReference type="NCBI Taxonomy" id="408172"/>
    <lineage>
        <taxon>unclassified sequences</taxon>
        <taxon>metagenomes</taxon>
        <taxon>ecological metagenomes</taxon>
    </lineage>
</organism>
<feature type="transmembrane region" description="Helical" evidence="5">
    <location>
        <begin position="258"/>
        <end position="279"/>
    </location>
</feature>
<feature type="transmembrane region" description="Helical" evidence="5">
    <location>
        <begin position="194"/>
        <end position="218"/>
    </location>
</feature>
<keyword evidence="2 5" id="KW-0812">Transmembrane</keyword>
<feature type="transmembrane region" description="Helical" evidence="5">
    <location>
        <begin position="230"/>
        <end position="252"/>
    </location>
</feature>
<dbReference type="GO" id="GO:0016020">
    <property type="term" value="C:membrane"/>
    <property type="evidence" value="ECO:0007669"/>
    <property type="project" value="UniProtKB-SubCell"/>
</dbReference>
<feature type="transmembrane region" description="Helical" evidence="5">
    <location>
        <begin position="138"/>
        <end position="158"/>
    </location>
</feature>
<proteinExistence type="predicted"/>
<dbReference type="InterPro" id="IPR038770">
    <property type="entry name" value="Na+/solute_symporter_sf"/>
</dbReference>
<dbReference type="Pfam" id="PF01758">
    <property type="entry name" value="SBF"/>
    <property type="match status" value="1"/>
</dbReference>
<accession>A0A382AWJ5</accession>
<gene>
    <name evidence="6" type="ORF">METZ01_LOCUS158672</name>
</gene>
<evidence type="ECO:0000256" key="3">
    <source>
        <dbReference type="ARBA" id="ARBA00022989"/>
    </source>
</evidence>
<dbReference type="PANTHER" id="PTHR10361:SF24">
    <property type="entry name" value="P3 PROTEIN"/>
    <property type="match status" value="1"/>
</dbReference>
<dbReference type="InterPro" id="IPR002657">
    <property type="entry name" value="BilAc:Na_symport/Acr3"/>
</dbReference>
<protein>
    <recommendedName>
        <fullName evidence="7">Symporter</fullName>
    </recommendedName>
</protein>
<sequence>MGTVATIFLPLALAFIMFSLGLALTLEDFLRVARQPRDFCIGLISQVVLLPLVGLALVTIWPVSPEIALGVMIIAAAPGGVTSNLLTAFGRGDVALSISLTAVISLICVITIPLIVVFSYDYLFEEAMKGNVSVARTAVSVFLIVTVPVLIGLTVRRYAESFAMRFQSMAGKISAVLFVIVLLGAILQNLNNIAAYYAEAGLITLSLNVIMLALAWLIARLFGSGLQQRIAISIECGLQNGTLAIAVATLLFGGGAVVIPAGTYSLTMFVTALIFIYFLRRQATSVPEKN</sequence>
<evidence type="ECO:0008006" key="7">
    <source>
        <dbReference type="Google" id="ProtNLM"/>
    </source>
</evidence>